<evidence type="ECO:0000313" key="2">
    <source>
        <dbReference type="EMBL" id="MES1928903.1"/>
    </source>
</evidence>
<dbReference type="EMBL" id="APND01000002">
    <property type="protein sequence ID" value="MES1928903.1"/>
    <property type="molecule type" value="Genomic_DNA"/>
</dbReference>
<dbReference type="InterPro" id="IPR058063">
    <property type="entry name" value="FFLEE_fam"/>
</dbReference>
<protein>
    <recommendedName>
        <fullName evidence="1">DUF8198 domain-containing protein</fullName>
    </recommendedName>
</protein>
<proteinExistence type="predicted"/>
<dbReference type="RefSeq" id="WP_353110313.1">
    <property type="nucleotide sequence ID" value="NZ_APND01000002.1"/>
</dbReference>
<evidence type="ECO:0000313" key="3">
    <source>
        <dbReference type="Proteomes" id="UP001460888"/>
    </source>
</evidence>
<organism evidence="2 3">
    <name type="scientific">Salinisphaera dokdonensis CL-ES53</name>
    <dbReference type="NCBI Taxonomy" id="1304272"/>
    <lineage>
        <taxon>Bacteria</taxon>
        <taxon>Pseudomonadati</taxon>
        <taxon>Pseudomonadota</taxon>
        <taxon>Gammaproteobacteria</taxon>
        <taxon>Salinisphaerales</taxon>
        <taxon>Salinisphaeraceae</taxon>
        <taxon>Salinisphaera</taxon>
    </lineage>
</organism>
<dbReference type="Proteomes" id="UP001460888">
    <property type="component" value="Unassembled WGS sequence"/>
</dbReference>
<sequence length="229" mass="25491">MSSSDLEQALYQLRDARIALAERSSPDFNERLAALRQWQSQRIAAWHRPLAQRYKGDALLRFLTRSFYLEADWSELTDKPDKIAGRIGRIINDDRPLVIAVRLQHAADTLDADLADALIERSPAGPITAAAYVRAFRDVGQVAIREQQIAWINELVDLLGGYADNRAAYWAFKLAGSPAKAFGMGQTYALLAEGFAAMRETKDLEDATREAVAAQHRLLDRLVGRPVGA</sequence>
<dbReference type="NCBIfam" id="NF047641">
    <property type="entry name" value="FFLEE_fam"/>
    <property type="match status" value="1"/>
</dbReference>
<gene>
    <name evidence="2" type="ORF">SADO_06602</name>
</gene>
<evidence type="ECO:0000259" key="1">
    <source>
        <dbReference type="Pfam" id="PF26621"/>
    </source>
</evidence>
<dbReference type="InterPro" id="IPR058511">
    <property type="entry name" value="DUF8198"/>
</dbReference>
<accession>A0ABV2AZ64</accession>
<dbReference type="Pfam" id="PF26621">
    <property type="entry name" value="DUF8198"/>
    <property type="match status" value="1"/>
</dbReference>
<name>A0ABV2AZ64_9GAMM</name>
<comment type="caution">
    <text evidence="2">The sequence shown here is derived from an EMBL/GenBank/DDBJ whole genome shotgun (WGS) entry which is preliminary data.</text>
</comment>
<reference evidence="2 3" key="1">
    <citation type="submission" date="2013-03" db="EMBL/GenBank/DDBJ databases">
        <title>Salinisphaera dokdonensis CL-ES53 Genome Sequencing.</title>
        <authorList>
            <person name="Li C."/>
            <person name="Lai Q."/>
            <person name="Shao Z."/>
        </authorList>
    </citation>
    <scope>NUCLEOTIDE SEQUENCE [LARGE SCALE GENOMIC DNA]</scope>
    <source>
        <strain evidence="2 3">CL-ES53</strain>
    </source>
</reference>
<feature type="domain" description="DUF8198" evidence="1">
    <location>
        <begin position="22"/>
        <end position="223"/>
    </location>
</feature>
<keyword evidence="3" id="KW-1185">Reference proteome</keyword>